<gene>
    <name evidence="1" type="ORF">SAMN04487948_11761</name>
</gene>
<proteinExistence type="predicted"/>
<keyword evidence="2" id="KW-1185">Reference proteome</keyword>
<dbReference type="OrthoDB" id="271420at2157"/>
<accession>A0A1H8VK78</accession>
<protein>
    <submittedName>
        <fullName evidence="1">Uncharacterized protein</fullName>
    </submittedName>
</protein>
<sequence length="228" mass="24050">MNTTRVVLLIVCLVVSSTVPVGATAATQQGEAYAGTHIEFETASSAIVDYSVNGETILQSVKVQSQSNAQSQGDVRAGVGLSALTELSGAELSLNSQTEVSATVTAESGATMQAHDNSRGILVVRSGDNSQYVTVNVSRSSQAESENDQRVVVTTEDGTKVTFIVVGDGEVTVNEQGNVSANHGSDGTLVFRSYPEGRDDNDQKQEQLISEGKAAGRLEWTHRCCLRP</sequence>
<reference evidence="2" key="1">
    <citation type="submission" date="2016-10" db="EMBL/GenBank/DDBJ databases">
        <authorList>
            <person name="Varghese N."/>
            <person name="Submissions S."/>
        </authorList>
    </citation>
    <scope>NUCLEOTIDE SEQUENCE [LARGE SCALE GENOMIC DNA]</scope>
    <source>
        <strain evidence="2">CGMCC 1.10121</strain>
    </source>
</reference>
<dbReference type="AlphaFoldDB" id="A0A1H8VK78"/>
<evidence type="ECO:0000313" key="2">
    <source>
        <dbReference type="Proteomes" id="UP000199126"/>
    </source>
</evidence>
<dbReference type="RefSeq" id="WP_139246728.1">
    <property type="nucleotide sequence ID" value="NZ_FODV01000017.1"/>
</dbReference>
<dbReference type="EMBL" id="FODV01000017">
    <property type="protein sequence ID" value="SEP15806.1"/>
    <property type="molecule type" value="Genomic_DNA"/>
</dbReference>
<name>A0A1H8VK78_9EURY</name>
<dbReference type="Proteomes" id="UP000199126">
    <property type="component" value="Unassembled WGS sequence"/>
</dbReference>
<evidence type="ECO:0000313" key="1">
    <source>
        <dbReference type="EMBL" id="SEP15806.1"/>
    </source>
</evidence>
<organism evidence="1 2">
    <name type="scientific">Halogranum amylolyticum</name>
    <dbReference type="NCBI Taxonomy" id="660520"/>
    <lineage>
        <taxon>Archaea</taxon>
        <taxon>Methanobacteriati</taxon>
        <taxon>Methanobacteriota</taxon>
        <taxon>Stenosarchaea group</taxon>
        <taxon>Halobacteria</taxon>
        <taxon>Halobacteriales</taxon>
        <taxon>Haloferacaceae</taxon>
    </lineage>
</organism>